<name>A0A6S7ILM5_PARCT</name>
<reference evidence="1" key="1">
    <citation type="submission" date="2020-04" db="EMBL/GenBank/DDBJ databases">
        <authorList>
            <person name="Alioto T."/>
            <person name="Alioto T."/>
            <person name="Gomez Garrido J."/>
        </authorList>
    </citation>
    <scope>NUCLEOTIDE SEQUENCE</scope>
    <source>
        <strain evidence="1">A484AB</strain>
    </source>
</reference>
<sequence>MYDQTPADISLPAQVNNTENVGRECHIIPDTSLLKNIGRRISDAMKKSLKVTYMLHFLPRLFLLVIFSGYDTKCALFEKASMVNCSQEFLVPEPLYWCYGWLFTSTCSSAIVISLVWIYRKRIEYSFSISIKKLIRKASFWRMNFFLSIVLIEYSVAWQILDKFHIVLYAFSLARWYSTALVIYCLNYVNPSRIANEKKLYYRVGYWLTLLMYFAESASILLLYLLNSSLVLPPVFDHTGGDYQALVLIAFGFKVALSSQCLTFFLEKIFHGDKDLFSEPGDPVEIT</sequence>
<dbReference type="Proteomes" id="UP001152795">
    <property type="component" value="Unassembled WGS sequence"/>
</dbReference>
<dbReference type="AlphaFoldDB" id="A0A6S7ILM5"/>
<accession>A0A6S7ILM5</accession>
<keyword evidence="2" id="KW-1185">Reference proteome</keyword>
<dbReference type="EMBL" id="CACRXK020005597">
    <property type="protein sequence ID" value="CAB4006771.1"/>
    <property type="molecule type" value="Genomic_DNA"/>
</dbReference>
<comment type="caution">
    <text evidence="1">The sequence shown here is derived from an EMBL/GenBank/DDBJ whole genome shotgun (WGS) entry which is preliminary data.</text>
</comment>
<gene>
    <name evidence="1" type="ORF">PACLA_8A078765</name>
</gene>
<protein>
    <submittedName>
        <fullName evidence="1">Uncharacterized protein</fullName>
    </submittedName>
</protein>
<organism evidence="1 2">
    <name type="scientific">Paramuricea clavata</name>
    <name type="common">Red gorgonian</name>
    <name type="synonym">Violescent sea-whip</name>
    <dbReference type="NCBI Taxonomy" id="317549"/>
    <lineage>
        <taxon>Eukaryota</taxon>
        <taxon>Metazoa</taxon>
        <taxon>Cnidaria</taxon>
        <taxon>Anthozoa</taxon>
        <taxon>Octocorallia</taxon>
        <taxon>Malacalcyonacea</taxon>
        <taxon>Plexauridae</taxon>
        <taxon>Paramuricea</taxon>
    </lineage>
</organism>
<evidence type="ECO:0000313" key="2">
    <source>
        <dbReference type="Proteomes" id="UP001152795"/>
    </source>
</evidence>
<proteinExistence type="predicted"/>
<evidence type="ECO:0000313" key="1">
    <source>
        <dbReference type="EMBL" id="CAB4006771.1"/>
    </source>
</evidence>